<proteinExistence type="predicted"/>
<dbReference type="Proteomes" id="UP000007264">
    <property type="component" value="Unassembled WGS sequence"/>
</dbReference>
<evidence type="ECO:0000313" key="2">
    <source>
        <dbReference type="EMBL" id="EIE20517.1"/>
    </source>
</evidence>
<gene>
    <name evidence="2" type="ORF">COCSUDRAFT_43947</name>
</gene>
<dbReference type="KEGG" id="csl:COCSUDRAFT_43947"/>
<evidence type="ECO:0000256" key="1">
    <source>
        <dbReference type="ARBA" id="ARBA00023002"/>
    </source>
</evidence>
<protein>
    <submittedName>
        <fullName evidence="2">NAD(P)-binding protein</fullName>
    </submittedName>
</protein>
<accession>I0YQ48</accession>
<dbReference type="Pfam" id="PF00106">
    <property type="entry name" value="adh_short"/>
    <property type="match status" value="3"/>
</dbReference>
<keyword evidence="3" id="KW-1185">Reference proteome</keyword>
<dbReference type="STRING" id="574566.I0YQ48"/>
<sequence length="642" mass="68750">MEAVEGVDLTGKTSVVTGGNSGIGVETVRALANAGSRVILTSRSVEAGEKVAQQLKAEGVKGDIIVKQLDLADLQSIRRFSKAFKAEERGPDLLILNAGVMACPLSYTKDGFEMQIGTNHFGHFALTRDLLPSMKALKTPARVVAVSSRAHEMGSIFLEDLHYRNRSYSAWSSYGQSKLANVLFVKELAKRLEGSNVKAYSLHPGVINTPLGRHVYGESYLGSAVKLAVGILAWPWFKSPAQGAATSVTAAVSPDLESHSGVYLHDSQIKEPSKAAQDMEMAGELWTETEKQLAEAEKKLKPDFQPGSIKQVGGFSDIEVYVMAGPKAFNFHTTALQVVEGVDLSGKTAIVTGGNSGIGVETVRALATAGARVILTSRSVEAGQKVAQQLTADGGLKSDIIVKQLDLADLQSIHSFTKDYLAHEKGPDLLILNAGVMACPEAYTKDGFEMQIGTNYFGHFALTADLLPSMKALGRPARVVVVSSSAHAVHPSPMTLDDLHYKKSKYAWWGAYGRSKVALILFAKELSRKNEGANIKAYSLCPGAIKTPLQRHMGTGGPLTWVKNGIGHILGALTMGWKTPSQGASTTLTAALSPDLEAHPGAYLVNCQIKAPSKAAQDMDMAAKLWVETERQLAEAEQKLKV</sequence>
<dbReference type="eggNOG" id="KOG1208">
    <property type="taxonomic scope" value="Eukaryota"/>
</dbReference>
<dbReference type="PANTHER" id="PTHR43157">
    <property type="entry name" value="PHOSPHATIDYLINOSITOL-GLYCAN BIOSYNTHESIS CLASS F PROTEIN-RELATED"/>
    <property type="match status" value="1"/>
</dbReference>
<dbReference type="GO" id="GO:0016491">
    <property type="term" value="F:oxidoreductase activity"/>
    <property type="evidence" value="ECO:0007669"/>
    <property type="project" value="UniProtKB-KW"/>
</dbReference>
<evidence type="ECO:0000313" key="3">
    <source>
        <dbReference type="Proteomes" id="UP000007264"/>
    </source>
</evidence>
<dbReference type="InterPro" id="IPR002347">
    <property type="entry name" value="SDR_fam"/>
</dbReference>
<dbReference type="AlphaFoldDB" id="I0YQ48"/>
<dbReference type="OrthoDB" id="191139at2759"/>
<name>I0YQ48_COCSC</name>
<dbReference type="RefSeq" id="XP_005645061.1">
    <property type="nucleotide sequence ID" value="XM_005645004.1"/>
</dbReference>
<dbReference type="PANTHER" id="PTHR43157:SF73">
    <property type="entry name" value="WW DOMAIN-CONTAINING OXIDOREDUCTASE-LIKE PROTEIN"/>
    <property type="match status" value="1"/>
</dbReference>
<keyword evidence="1" id="KW-0560">Oxidoreductase</keyword>
<comment type="caution">
    <text evidence="2">The sequence shown here is derived from an EMBL/GenBank/DDBJ whole genome shotgun (WGS) entry which is preliminary data.</text>
</comment>
<dbReference type="SUPFAM" id="SSF51735">
    <property type="entry name" value="NAD(P)-binding Rossmann-fold domains"/>
    <property type="match status" value="2"/>
</dbReference>
<dbReference type="InterPro" id="IPR036291">
    <property type="entry name" value="NAD(P)-bd_dom_sf"/>
</dbReference>
<dbReference type="CDD" id="cd05327">
    <property type="entry name" value="retinol-DH_like_SDR_c_like"/>
    <property type="match status" value="2"/>
</dbReference>
<dbReference type="EMBL" id="AGSI01000015">
    <property type="protein sequence ID" value="EIE20517.1"/>
    <property type="molecule type" value="Genomic_DNA"/>
</dbReference>
<reference evidence="2 3" key="1">
    <citation type="journal article" date="2012" name="Genome Biol.">
        <title>The genome of the polar eukaryotic microalga coccomyxa subellipsoidea reveals traits of cold adaptation.</title>
        <authorList>
            <person name="Blanc G."/>
            <person name="Agarkova I."/>
            <person name="Grimwood J."/>
            <person name="Kuo A."/>
            <person name="Brueggeman A."/>
            <person name="Dunigan D."/>
            <person name="Gurnon J."/>
            <person name="Ladunga I."/>
            <person name="Lindquist E."/>
            <person name="Lucas S."/>
            <person name="Pangilinan J."/>
            <person name="Proschold T."/>
            <person name="Salamov A."/>
            <person name="Schmutz J."/>
            <person name="Weeks D."/>
            <person name="Yamada T."/>
            <person name="Claverie J.M."/>
            <person name="Grigoriev I."/>
            <person name="Van Etten J."/>
            <person name="Lomsadze A."/>
            <person name="Borodovsky M."/>
        </authorList>
    </citation>
    <scope>NUCLEOTIDE SEQUENCE [LARGE SCALE GENOMIC DNA]</scope>
    <source>
        <strain evidence="2 3">C-169</strain>
    </source>
</reference>
<dbReference type="PRINTS" id="PR00081">
    <property type="entry name" value="GDHRDH"/>
</dbReference>
<dbReference type="GeneID" id="17038493"/>
<organism evidence="2 3">
    <name type="scientific">Coccomyxa subellipsoidea (strain C-169)</name>
    <name type="common">Green microalga</name>
    <dbReference type="NCBI Taxonomy" id="574566"/>
    <lineage>
        <taxon>Eukaryota</taxon>
        <taxon>Viridiplantae</taxon>
        <taxon>Chlorophyta</taxon>
        <taxon>core chlorophytes</taxon>
        <taxon>Trebouxiophyceae</taxon>
        <taxon>Trebouxiophyceae incertae sedis</taxon>
        <taxon>Coccomyxaceae</taxon>
        <taxon>Coccomyxa</taxon>
        <taxon>Coccomyxa subellipsoidea</taxon>
    </lineage>
</organism>
<dbReference type="Gene3D" id="3.40.50.720">
    <property type="entry name" value="NAD(P)-binding Rossmann-like Domain"/>
    <property type="match status" value="2"/>
</dbReference>